<sequence>MKHRVSLVGAFVCAVCLAMALAGCSQTSAYTPETLTPTVSSPTIGKDGTLRVGVGGGAPFIVASSDATSSGLDIDVAAAIAGQLGLKLEVVPLGSSASEVDIDSALKKGDVDIVMSATSSDKSGSVWVSDPYTQTGVALFAPEGTAAPTRDSSPEIAAQSSSTSAWAVTNAFGDDALVAKADLLSALSAIETKDAQYVAADAVIGTYAALGQNVDVQPVAMLGSVGGYGVAVAADNADLQKAVSDALAAISGNGVVSTICSKWLGSALDLSALPFIEVSSSASPGAKAATTGAQDDGSEEADGSSASSDDEQVAPNEDAGSNAVLPGGVVAGGTADASAAQGVGTDATGGLAA</sequence>
<dbReference type="SUPFAM" id="SSF53850">
    <property type="entry name" value="Periplasmic binding protein-like II"/>
    <property type="match status" value="1"/>
</dbReference>
<evidence type="ECO:0000259" key="4">
    <source>
        <dbReference type="SMART" id="SM00062"/>
    </source>
</evidence>
<dbReference type="EMBL" id="JAGZSV010000010">
    <property type="protein sequence ID" value="MBS6940105.1"/>
    <property type="molecule type" value="Genomic_DNA"/>
</dbReference>
<keyword evidence="1 3" id="KW-0732">Signal</keyword>
<dbReference type="Proteomes" id="UP000727506">
    <property type="component" value="Unassembled WGS sequence"/>
</dbReference>
<dbReference type="AlphaFoldDB" id="A0A943UXW7"/>
<organism evidence="5 6">
    <name type="scientific">Slackia piriformis</name>
    <dbReference type="NCBI Taxonomy" id="626934"/>
    <lineage>
        <taxon>Bacteria</taxon>
        <taxon>Bacillati</taxon>
        <taxon>Actinomycetota</taxon>
        <taxon>Coriobacteriia</taxon>
        <taxon>Eggerthellales</taxon>
        <taxon>Eggerthellaceae</taxon>
        <taxon>Slackia</taxon>
    </lineage>
</organism>
<reference evidence="5" key="1">
    <citation type="submission" date="2021-02" db="EMBL/GenBank/DDBJ databases">
        <title>Infant gut strain persistence is associated with maternal origin, phylogeny, and functional potential including surface adhesion and iron acquisition.</title>
        <authorList>
            <person name="Lou Y.C."/>
        </authorList>
    </citation>
    <scope>NUCLEOTIDE SEQUENCE</scope>
    <source>
        <strain evidence="5">L2_039_000G1_dasL2_039_000G1_concoct_11</strain>
    </source>
</reference>
<comment type="caution">
    <text evidence="5">The sequence shown here is derived from an EMBL/GenBank/DDBJ whole genome shotgun (WGS) entry which is preliminary data.</text>
</comment>
<protein>
    <submittedName>
        <fullName evidence="5">Transporter substrate-binding domain-containing protein</fullName>
    </submittedName>
</protein>
<evidence type="ECO:0000256" key="1">
    <source>
        <dbReference type="ARBA" id="ARBA00022729"/>
    </source>
</evidence>
<feature type="domain" description="Solute-binding protein family 3/N-terminal" evidence="4">
    <location>
        <begin position="49"/>
        <end position="267"/>
    </location>
</feature>
<dbReference type="PANTHER" id="PTHR35936:SF17">
    <property type="entry name" value="ARGININE-BINDING EXTRACELLULAR PROTEIN ARTP"/>
    <property type="match status" value="1"/>
</dbReference>
<dbReference type="PROSITE" id="PS51257">
    <property type="entry name" value="PROKAR_LIPOPROTEIN"/>
    <property type="match status" value="1"/>
</dbReference>
<evidence type="ECO:0000256" key="2">
    <source>
        <dbReference type="SAM" id="MobiDB-lite"/>
    </source>
</evidence>
<gene>
    <name evidence="5" type="ORF">KH142_01195</name>
</gene>
<dbReference type="PANTHER" id="PTHR35936">
    <property type="entry name" value="MEMBRANE-BOUND LYTIC MUREIN TRANSGLYCOSYLASE F"/>
    <property type="match status" value="1"/>
</dbReference>
<dbReference type="InterPro" id="IPR001638">
    <property type="entry name" value="Solute-binding_3/MltF_N"/>
</dbReference>
<feature type="compositionally biased region" description="Acidic residues" evidence="2">
    <location>
        <begin position="296"/>
        <end position="312"/>
    </location>
</feature>
<accession>A0A943UXW7</accession>
<proteinExistence type="predicted"/>
<name>A0A943UXW7_9ACTN</name>
<evidence type="ECO:0000256" key="3">
    <source>
        <dbReference type="SAM" id="SignalP"/>
    </source>
</evidence>
<feature type="signal peptide" evidence="3">
    <location>
        <begin position="1"/>
        <end position="29"/>
    </location>
</feature>
<dbReference type="SMART" id="SM00062">
    <property type="entry name" value="PBPb"/>
    <property type="match status" value="1"/>
</dbReference>
<dbReference type="Gene3D" id="3.40.190.10">
    <property type="entry name" value="Periplasmic binding protein-like II"/>
    <property type="match status" value="2"/>
</dbReference>
<feature type="region of interest" description="Disordered" evidence="2">
    <location>
        <begin position="283"/>
        <end position="327"/>
    </location>
</feature>
<feature type="chain" id="PRO_5036885233" evidence="3">
    <location>
        <begin position="30"/>
        <end position="353"/>
    </location>
</feature>
<evidence type="ECO:0000313" key="6">
    <source>
        <dbReference type="Proteomes" id="UP000727506"/>
    </source>
</evidence>
<evidence type="ECO:0000313" key="5">
    <source>
        <dbReference type="EMBL" id="MBS6940105.1"/>
    </source>
</evidence>
<dbReference type="Pfam" id="PF00497">
    <property type="entry name" value="SBP_bac_3"/>
    <property type="match status" value="1"/>
</dbReference>